<gene>
    <name evidence="2" type="ORF">GCM10012286_07780</name>
</gene>
<evidence type="ECO:0000256" key="1">
    <source>
        <dbReference type="SAM" id="MobiDB-lite"/>
    </source>
</evidence>
<reference evidence="3" key="1">
    <citation type="journal article" date="2019" name="Int. J. Syst. Evol. Microbiol.">
        <title>The Global Catalogue of Microorganisms (GCM) 10K type strain sequencing project: providing services to taxonomists for standard genome sequencing and annotation.</title>
        <authorList>
            <consortium name="The Broad Institute Genomics Platform"/>
            <consortium name="The Broad Institute Genome Sequencing Center for Infectious Disease"/>
            <person name="Wu L."/>
            <person name="Ma J."/>
        </authorList>
    </citation>
    <scope>NUCLEOTIDE SEQUENCE [LARGE SCALE GENOMIC DNA]</scope>
    <source>
        <strain evidence="3">CGMCC 4.7349</strain>
    </source>
</reference>
<accession>A0ABQ2LJ32</accession>
<dbReference type="EMBL" id="BMNG01000002">
    <property type="protein sequence ID" value="GGO36181.1"/>
    <property type="molecule type" value="Genomic_DNA"/>
</dbReference>
<feature type="region of interest" description="Disordered" evidence="1">
    <location>
        <begin position="1"/>
        <end position="30"/>
    </location>
</feature>
<dbReference type="Proteomes" id="UP000656881">
    <property type="component" value="Unassembled WGS sequence"/>
</dbReference>
<comment type="caution">
    <text evidence="2">The sequence shown here is derived from an EMBL/GenBank/DDBJ whole genome shotgun (WGS) entry which is preliminary data.</text>
</comment>
<sequence>MTTEGHTRTARGGGAPDTGHACVRGGHASGREVAYGVRRLREGENRRALSRDHAVLRYMRTEPTTLATAASPGRHESRC</sequence>
<proteinExistence type="predicted"/>
<evidence type="ECO:0000313" key="3">
    <source>
        <dbReference type="Proteomes" id="UP000656881"/>
    </source>
</evidence>
<keyword evidence="3" id="KW-1185">Reference proteome</keyword>
<name>A0ABQ2LJ32_9ACTN</name>
<evidence type="ECO:0000313" key="2">
    <source>
        <dbReference type="EMBL" id="GGO36181.1"/>
    </source>
</evidence>
<protein>
    <submittedName>
        <fullName evidence="2">Uncharacterized protein</fullName>
    </submittedName>
</protein>
<organism evidence="2 3">
    <name type="scientific">Streptomyces lasiicapitis</name>
    <dbReference type="NCBI Taxonomy" id="1923961"/>
    <lineage>
        <taxon>Bacteria</taxon>
        <taxon>Bacillati</taxon>
        <taxon>Actinomycetota</taxon>
        <taxon>Actinomycetes</taxon>
        <taxon>Kitasatosporales</taxon>
        <taxon>Streptomycetaceae</taxon>
        <taxon>Streptomyces</taxon>
    </lineage>
</organism>